<dbReference type="InterPro" id="IPR001697">
    <property type="entry name" value="Pyr_Knase"/>
</dbReference>
<evidence type="ECO:0000256" key="12">
    <source>
        <dbReference type="NCBIfam" id="TIGR01064"/>
    </source>
</evidence>
<dbReference type="RefSeq" id="WP_330928739.1">
    <property type="nucleotide sequence ID" value="NZ_CP119075.1"/>
</dbReference>
<evidence type="ECO:0000256" key="6">
    <source>
        <dbReference type="ARBA" id="ARBA00022741"/>
    </source>
</evidence>
<evidence type="ECO:0000256" key="13">
    <source>
        <dbReference type="RuleBase" id="RU000504"/>
    </source>
</evidence>
<dbReference type="PRINTS" id="PR01050">
    <property type="entry name" value="PYRUVTKNASE"/>
</dbReference>
<dbReference type="GO" id="GO:0004743">
    <property type="term" value="F:pyruvate kinase activity"/>
    <property type="evidence" value="ECO:0007669"/>
    <property type="project" value="UniProtKB-UniRule"/>
</dbReference>
<dbReference type="PANTHER" id="PTHR11817">
    <property type="entry name" value="PYRUVATE KINASE"/>
    <property type="match status" value="1"/>
</dbReference>
<dbReference type="Pfam" id="PF02887">
    <property type="entry name" value="PK_C"/>
    <property type="match status" value="1"/>
</dbReference>
<protein>
    <recommendedName>
        <fullName evidence="3 12">Pyruvate kinase</fullName>
        <ecNumber evidence="3 12">2.7.1.40</ecNumber>
    </recommendedName>
</protein>
<keyword evidence="10 13" id="KW-0324">Glycolysis</keyword>
<comment type="similarity">
    <text evidence="2 13">Belongs to the pyruvate kinase family.</text>
</comment>
<accession>A0AAF0A175</accession>
<evidence type="ECO:0000313" key="17">
    <source>
        <dbReference type="Proteomes" id="UP001218638"/>
    </source>
</evidence>
<dbReference type="GO" id="GO:0000287">
    <property type="term" value="F:magnesium ion binding"/>
    <property type="evidence" value="ECO:0007669"/>
    <property type="project" value="UniProtKB-UniRule"/>
</dbReference>
<dbReference type="GO" id="GO:0005524">
    <property type="term" value="F:ATP binding"/>
    <property type="evidence" value="ECO:0007669"/>
    <property type="project" value="UniProtKB-KW"/>
</dbReference>
<evidence type="ECO:0000256" key="3">
    <source>
        <dbReference type="ARBA" id="ARBA00012142"/>
    </source>
</evidence>
<evidence type="ECO:0000256" key="10">
    <source>
        <dbReference type="ARBA" id="ARBA00023152"/>
    </source>
</evidence>
<keyword evidence="6" id="KW-0547">Nucleotide-binding</keyword>
<dbReference type="EMBL" id="CP119075">
    <property type="protein sequence ID" value="WED65533.1"/>
    <property type="molecule type" value="Genomic_DNA"/>
</dbReference>
<dbReference type="InterPro" id="IPR011037">
    <property type="entry name" value="Pyrv_Knase-like_insert_dom_sf"/>
</dbReference>
<evidence type="ECO:0000313" key="16">
    <source>
        <dbReference type="EMBL" id="WED65533.1"/>
    </source>
</evidence>
<dbReference type="Gene3D" id="3.40.1380.20">
    <property type="entry name" value="Pyruvate kinase, C-terminal domain"/>
    <property type="match status" value="1"/>
</dbReference>
<evidence type="ECO:0000256" key="9">
    <source>
        <dbReference type="ARBA" id="ARBA00022842"/>
    </source>
</evidence>
<dbReference type="EC" id="2.7.1.40" evidence="3 12"/>
<dbReference type="SUPFAM" id="SSF50800">
    <property type="entry name" value="PK beta-barrel domain-like"/>
    <property type="match status" value="1"/>
</dbReference>
<dbReference type="Pfam" id="PF00224">
    <property type="entry name" value="PK"/>
    <property type="match status" value="1"/>
</dbReference>
<evidence type="ECO:0000256" key="1">
    <source>
        <dbReference type="ARBA" id="ARBA00004997"/>
    </source>
</evidence>
<proteinExistence type="inferred from homology"/>
<dbReference type="Gene3D" id="2.40.33.10">
    <property type="entry name" value="PK beta-barrel domain-like"/>
    <property type="match status" value="1"/>
</dbReference>
<evidence type="ECO:0000256" key="4">
    <source>
        <dbReference type="ARBA" id="ARBA00022679"/>
    </source>
</evidence>
<dbReference type="Proteomes" id="UP001218638">
    <property type="component" value="Chromosome"/>
</dbReference>
<dbReference type="InterPro" id="IPR015806">
    <property type="entry name" value="Pyrv_Knase_insert_dom_sf"/>
</dbReference>
<dbReference type="InterPro" id="IPR040442">
    <property type="entry name" value="Pyrv_kinase-like_dom_sf"/>
</dbReference>
<evidence type="ECO:0000256" key="5">
    <source>
        <dbReference type="ARBA" id="ARBA00022723"/>
    </source>
</evidence>
<dbReference type="FunFam" id="2.40.33.10:FF:000001">
    <property type="entry name" value="Pyruvate kinase"/>
    <property type="match status" value="1"/>
</dbReference>
<dbReference type="InterPro" id="IPR015813">
    <property type="entry name" value="Pyrv/PenolPyrv_kinase-like_dom"/>
</dbReference>
<keyword evidence="4 13" id="KW-0808">Transferase</keyword>
<sequence length="479" mass="52884">MTAAAPRRTRCTKIIFTLGPATASEEMLEKLIRGGADVARLNMAHASHEWVREMVARIRQVSEKVGREIGIMMDIKGPEIRTGDVEAPIELMAGETFDFTVRPGGPGDSPEEVRSVGVNYENLVNDIAIGDIVLVDNGLMRFEVLEKIDRRIRCKVLITGQLTSRRHINLPGVKVSLPAFTEKDRRDTLVGIEAGVDFVALSFVREGKDIVALRDFLKSNNSKARIIAKIEDQSAITNLDDIIHECDALMVARGDLGIECPIEELPVIQRRAVRACFDRGRAVIIATHMLESMISSPVPTRAEVTDVANAVYEEADCVMLSGETTIGKYPLECIDTLDRVARRIEAEGDLVFKEPALLTGEKVKVLQSAVVLANELPNSAILTFTRRGFMAAALAALRPARAPIFAMTNSVQTLRHLRLLRGVEPFVMPLASDPNDTIDNAIRLLRREGRVQVGDKLIVATDILSHDRFVESVQLRTVR</sequence>
<dbReference type="InterPro" id="IPR015795">
    <property type="entry name" value="Pyrv_Knase_C"/>
</dbReference>
<keyword evidence="17" id="KW-1185">Reference proteome</keyword>
<reference evidence="16" key="1">
    <citation type="submission" date="2023-03" db="EMBL/GenBank/DDBJ databases">
        <title>Lomoglobus Profundus gen. nov., sp. nov., a novel member of the phylum Verrucomicrobia, isolated from deep-marine sediment of South China Sea.</title>
        <authorList>
            <person name="Ahmad T."/>
            <person name="Ishaq S.E."/>
            <person name="Wang F."/>
        </authorList>
    </citation>
    <scope>NUCLEOTIDE SEQUENCE</scope>
    <source>
        <strain evidence="16">LMO-M01</strain>
    </source>
</reference>
<evidence type="ECO:0000256" key="8">
    <source>
        <dbReference type="ARBA" id="ARBA00022840"/>
    </source>
</evidence>
<evidence type="ECO:0000259" key="15">
    <source>
        <dbReference type="Pfam" id="PF02887"/>
    </source>
</evidence>
<dbReference type="SUPFAM" id="SSF52935">
    <property type="entry name" value="PK C-terminal domain-like"/>
    <property type="match status" value="1"/>
</dbReference>
<dbReference type="InterPro" id="IPR015793">
    <property type="entry name" value="Pyrv_Knase_brl"/>
</dbReference>
<feature type="domain" description="Pyruvate kinase barrel" evidence="14">
    <location>
        <begin position="10"/>
        <end position="334"/>
    </location>
</feature>
<gene>
    <name evidence="16" type="primary">pyk</name>
    <name evidence="16" type="ORF">PXH66_01550</name>
</gene>
<dbReference type="GO" id="GO:0030955">
    <property type="term" value="F:potassium ion binding"/>
    <property type="evidence" value="ECO:0007669"/>
    <property type="project" value="UniProtKB-UniRule"/>
</dbReference>
<evidence type="ECO:0000256" key="2">
    <source>
        <dbReference type="ARBA" id="ARBA00008663"/>
    </source>
</evidence>
<dbReference type="KEGG" id="slom:PXH66_01550"/>
<dbReference type="NCBIfam" id="NF004491">
    <property type="entry name" value="PRK05826.1"/>
    <property type="match status" value="1"/>
</dbReference>
<keyword evidence="8" id="KW-0067">ATP-binding</keyword>
<dbReference type="GO" id="GO:0016301">
    <property type="term" value="F:kinase activity"/>
    <property type="evidence" value="ECO:0007669"/>
    <property type="project" value="UniProtKB-KW"/>
</dbReference>
<evidence type="ECO:0000256" key="7">
    <source>
        <dbReference type="ARBA" id="ARBA00022777"/>
    </source>
</evidence>
<dbReference type="NCBIfam" id="TIGR01064">
    <property type="entry name" value="pyruv_kin"/>
    <property type="match status" value="1"/>
</dbReference>
<dbReference type="AlphaFoldDB" id="A0AAF0A175"/>
<keyword evidence="7 13" id="KW-0418">Kinase</keyword>
<evidence type="ECO:0000259" key="14">
    <source>
        <dbReference type="Pfam" id="PF00224"/>
    </source>
</evidence>
<dbReference type="InterPro" id="IPR036918">
    <property type="entry name" value="Pyrv_Knase_C_sf"/>
</dbReference>
<evidence type="ECO:0000256" key="11">
    <source>
        <dbReference type="ARBA" id="ARBA00023317"/>
    </source>
</evidence>
<feature type="domain" description="Pyruvate kinase C-terminal" evidence="15">
    <location>
        <begin position="365"/>
        <end position="461"/>
    </location>
</feature>
<dbReference type="SUPFAM" id="SSF51621">
    <property type="entry name" value="Phosphoenolpyruvate/pyruvate domain"/>
    <property type="match status" value="1"/>
</dbReference>
<keyword evidence="5" id="KW-0479">Metal-binding</keyword>
<comment type="pathway">
    <text evidence="1 13">Carbohydrate degradation; glycolysis; pyruvate from D-glyceraldehyde 3-phosphate: step 5/5.</text>
</comment>
<keyword evidence="11 16" id="KW-0670">Pyruvate</keyword>
<comment type="catalytic activity">
    <reaction evidence="13">
        <text>pyruvate + ATP = phosphoenolpyruvate + ADP + H(+)</text>
        <dbReference type="Rhea" id="RHEA:18157"/>
        <dbReference type="ChEBI" id="CHEBI:15361"/>
        <dbReference type="ChEBI" id="CHEBI:15378"/>
        <dbReference type="ChEBI" id="CHEBI:30616"/>
        <dbReference type="ChEBI" id="CHEBI:58702"/>
        <dbReference type="ChEBI" id="CHEBI:456216"/>
        <dbReference type="EC" id="2.7.1.40"/>
    </reaction>
</comment>
<organism evidence="16 17">
    <name type="scientific">Synoicihabitans lomoniglobus</name>
    <dbReference type="NCBI Taxonomy" id="2909285"/>
    <lineage>
        <taxon>Bacteria</taxon>
        <taxon>Pseudomonadati</taxon>
        <taxon>Verrucomicrobiota</taxon>
        <taxon>Opitutia</taxon>
        <taxon>Opitutales</taxon>
        <taxon>Opitutaceae</taxon>
        <taxon>Synoicihabitans</taxon>
    </lineage>
</organism>
<dbReference type="Gene3D" id="3.20.20.60">
    <property type="entry name" value="Phosphoenolpyruvate-binding domains"/>
    <property type="match status" value="1"/>
</dbReference>
<keyword evidence="9 13" id="KW-0460">Magnesium</keyword>
<name>A0AAF0A175_9BACT</name>